<reference evidence="1 3" key="2">
    <citation type="journal article" date="2018" name="Plant J.">
        <title>The Physcomitrella patens chromosome-scale assembly reveals moss genome structure and evolution.</title>
        <authorList>
            <person name="Lang D."/>
            <person name="Ullrich K.K."/>
            <person name="Murat F."/>
            <person name="Fuchs J."/>
            <person name="Jenkins J."/>
            <person name="Haas F.B."/>
            <person name="Piednoel M."/>
            <person name="Gundlach H."/>
            <person name="Van Bel M."/>
            <person name="Meyberg R."/>
            <person name="Vives C."/>
            <person name="Morata J."/>
            <person name="Symeonidi A."/>
            <person name="Hiss M."/>
            <person name="Muchero W."/>
            <person name="Kamisugi Y."/>
            <person name="Saleh O."/>
            <person name="Blanc G."/>
            <person name="Decker E.L."/>
            <person name="van Gessel N."/>
            <person name="Grimwood J."/>
            <person name="Hayes R.D."/>
            <person name="Graham S.W."/>
            <person name="Gunter L.E."/>
            <person name="McDaniel S.F."/>
            <person name="Hoernstein S.N.W."/>
            <person name="Larsson A."/>
            <person name="Li F.W."/>
            <person name="Perroud P.F."/>
            <person name="Phillips J."/>
            <person name="Ranjan P."/>
            <person name="Rokshar D.S."/>
            <person name="Rothfels C.J."/>
            <person name="Schneider L."/>
            <person name="Shu S."/>
            <person name="Stevenson D.W."/>
            <person name="Thummler F."/>
            <person name="Tillich M."/>
            <person name="Villarreal Aguilar J.C."/>
            <person name="Widiez T."/>
            <person name="Wong G.K."/>
            <person name="Wymore A."/>
            <person name="Zhang Y."/>
            <person name="Zimmer A.D."/>
            <person name="Quatrano R.S."/>
            <person name="Mayer K.F.X."/>
            <person name="Goodstein D."/>
            <person name="Casacuberta J.M."/>
            <person name="Vandepoele K."/>
            <person name="Reski R."/>
            <person name="Cuming A.C."/>
            <person name="Tuskan G.A."/>
            <person name="Maumus F."/>
            <person name="Salse J."/>
            <person name="Schmutz J."/>
            <person name="Rensing S.A."/>
        </authorList>
    </citation>
    <scope>NUCLEOTIDE SEQUENCE [LARGE SCALE GENOMIC DNA]</scope>
    <source>
        <strain evidence="2 3">cv. Gransden 2004</strain>
    </source>
</reference>
<proteinExistence type="predicted"/>
<evidence type="ECO:0000313" key="1">
    <source>
        <dbReference type="EMBL" id="PNR51928.1"/>
    </source>
</evidence>
<evidence type="ECO:0000313" key="2">
    <source>
        <dbReference type="EnsemblPlants" id="PAC:32977279.CDS.1"/>
    </source>
</evidence>
<evidence type="ECO:0000313" key="3">
    <source>
        <dbReference type="Proteomes" id="UP000006727"/>
    </source>
</evidence>
<sequence>MQHYNTGRKEGNREYDCHVETYEIRIPVMSEKLQHYLYNSPTSCINSCPNIDEDFQVIPLPGSRIGKEFSAGVKERSLRSTVSLYEACDSGLR</sequence>
<protein>
    <submittedName>
        <fullName evidence="1 2">Uncharacterized protein</fullName>
    </submittedName>
</protein>
<organism evidence="1">
    <name type="scientific">Physcomitrium patens</name>
    <name type="common">Spreading-leaved earth moss</name>
    <name type="synonym">Physcomitrella patens</name>
    <dbReference type="NCBI Taxonomy" id="3218"/>
    <lineage>
        <taxon>Eukaryota</taxon>
        <taxon>Viridiplantae</taxon>
        <taxon>Streptophyta</taxon>
        <taxon>Embryophyta</taxon>
        <taxon>Bryophyta</taxon>
        <taxon>Bryophytina</taxon>
        <taxon>Bryopsida</taxon>
        <taxon>Funariidae</taxon>
        <taxon>Funariales</taxon>
        <taxon>Funariaceae</taxon>
        <taxon>Physcomitrium</taxon>
    </lineage>
</organism>
<name>A0A2K1KDS0_PHYPA</name>
<dbReference type="Gramene" id="Pp3c6_56V3.1">
    <property type="protein sequence ID" value="PAC:32977279.CDS.1"/>
    <property type="gene ID" value="Pp3c6_56"/>
</dbReference>
<dbReference type="InParanoid" id="A0A2K1KDS0"/>
<gene>
    <name evidence="1" type="ORF">PHYPA_008302</name>
</gene>
<accession>A0A2K1KDS0</accession>
<reference evidence="2" key="3">
    <citation type="submission" date="2020-12" db="UniProtKB">
        <authorList>
            <consortium name="EnsemblPlants"/>
        </authorList>
    </citation>
    <scope>IDENTIFICATION</scope>
</reference>
<dbReference type="EnsemblPlants" id="Pp3c6_56V3.1">
    <property type="protein sequence ID" value="PAC:32977279.CDS.1"/>
    <property type="gene ID" value="Pp3c6_56"/>
</dbReference>
<dbReference type="EMBL" id="ABEU02000006">
    <property type="protein sequence ID" value="PNR51928.1"/>
    <property type="molecule type" value="Genomic_DNA"/>
</dbReference>
<keyword evidence="3" id="KW-1185">Reference proteome</keyword>
<reference evidence="1 3" key="1">
    <citation type="journal article" date="2008" name="Science">
        <title>The Physcomitrella genome reveals evolutionary insights into the conquest of land by plants.</title>
        <authorList>
            <person name="Rensing S."/>
            <person name="Lang D."/>
            <person name="Zimmer A."/>
            <person name="Terry A."/>
            <person name="Salamov A."/>
            <person name="Shapiro H."/>
            <person name="Nishiyama T."/>
            <person name="Perroud P.-F."/>
            <person name="Lindquist E."/>
            <person name="Kamisugi Y."/>
            <person name="Tanahashi T."/>
            <person name="Sakakibara K."/>
            <person name="Fujita T."/>
            <person name="Oishi K."/>
            <person name="Shin-I T."/>
            <person name="Kuroki Y."/>
            <person name="Toyoda A."/>
            <person name="Suzuki Y."/>
            <person name="Hashimoto A."/>
            <person name="Yamaguchi K."/>
            <person name="Sugano A."/>
            <person name="Kohara Y."/>
            <person name="Fujiyama A."/>
            <person name="Anterola A."/>
            <person name="Aoki S."/>
            <person name="Ashton N."/>
            <person name="Barbazuk W.B."/>
            <person name="Barker E."/>
            <person name="Bennetzen J."/>
            <person name="Bezanilla M."/>
            <person name="Blankenship R."/>
            <person name="Cho S.H."/>
            <person name="Dutcher S."/>
            <person name="Estelle M."/>
            <person name="Fawcett J.A."/>
            <person name="Gundlach H."/>
            <person name="Hanada K."/>
            <person name="Heyl A."/>
            <person name="Hicks K.A."/>
            <person name="Hugh J."/>
            <person name="Lohr M."/>
            <person name="Mayer K."/>
            <person name="Melkozernov A."/>
            <person name="Murata T."/>
            <person name="Nelson D."/>
            <person name="Pils B."/>
            <person name="Prigge M."/>
            <person name="Reiss B."/>
            <person name="Renner T."/>
            <person name="Rombauts S."/>
            <person name="Rushton P."/>
            <person name="Sanderfoot A."/>
            <person name="Schween G."/>
            <person name="Shiu S.-H."/>
            <person name="Stueber K."/>
            <person name="Theodoulou F.L."/>
            <person name="Tu H."/>
            <person name="Van de Peer Y."/>
            <person name="Verrier P.J."/>
            <person name="Waters E."/>
            <person name="Wood A."/>
            <person name="Yang L."/>
            <person name="Cove D."/>
            <person name="Cuming A."/>
            <person name="Hasebe M."/>
            <person name="Lucas S."/>
            <person name="Mishler D.B."/>
            <person name="Reski R."/>
            <person name="Grigoriev I."/>
            <person name="Quatrano R.S."/>
            <person name="Boore J.L."/>
        </authorList>
    </citation>
    <scope>NUCLEOTIDE SEQUENCE [LARGE SCALE GENOMIC DNA]</scope>
    <source>
        <strain evidence="2 3">cv. Gransden 2004</strain>
    </source>
</reference>
<dbReference type="Proteomes" id="UP000006727">
    <property type="component" value="Chromosome 6"/>
</dbReference>
<dbReference type="AlphaFoldDB" id="A0A2K1KDS0"/>